<dbReference type="Pfam" id="PF20511">
    <property type="entry name" value="PMI_typeI_cat"/>
    <property type="match status" value="1"/>
</dbReference>
<dbReference type="SUPFAM" id="SSF51182">
    <property type="entry name" value="RmlC-like cupins"/>
    <property type="match status" value="1"/>
</dbReference>
<keyword evidence="5 8" id="KW-0862">Zinc</keyword>
<name>A0A3G6IYT6_9CORY</name>
<dbReference type="KEGG" id="cpso:CPPEL_08625"/>
<dbReference type="GO" id="GO:0004476">
    <property type="term" value="F:mannose-6-phosphate isomerase activity"/>
    <property type="evidence" value="ECO:0007669"/>
    <property type="project" value="UniProtKB-EC"/>
</dbReference>
<evidence type="ECO:0000256" key="6">
    <source>
        <dbReference type="ARBA" id="ARBA00023235"/>
    </source>
</evidence>
<dbReference type="InterPro" id="IPR018050">
    <property type="entry name" value="Pmannose_isomerase-type1_CS"/>
</dbReference>
<dbReference type="GO" id="GO:0008270">
    <property type="term" value="F:zinc ion binding"/>
    <property type="evidence" value="ECO:0007669"/>
    <property type="project" value="InterPro"/>
</dbReference>
<dbReference type="PRINTS" id="PR00714">
    <property type="entry name" value="MAN6PISMRASE"/>
</dbReference>
<dbReference type="GO" id="GO:0005975">
    <property type="term" value="P:carbohydrate metabolic process"/>
    <property type="evidence" value="ECO:0007669"/>
    <property type="project" value="InterPro"/>
</dbReference>
<dbReference type="PROSITE" id="PS00965">
    <property type="entry name" value="PMI_I_1"/>
    <property type="match status" value="1"/>
</dbReference>
<feature type="active site" evidence="7">
    <location>
        <position position="279"/>
    </location>
</feature>
<evidence type="ECO:0000256" key="4">
    <source>
        <dbReference type="ARBA" id="ARBA00022723"/>
    </source>
</evidence>
<evidence type="ECO:0000313" key="11">
    <source>
        <dbReference type="Proteomes" id="UP000271426"/>
    </source>
</evidence>
<dbReference type="InterPro" id="IPR014710">
    <property type="entry name" value="RmlC-like_jellyroll"/>
</dbReference>
<evidence type="ECO:0000313" key="10">
    <source>
        <dbReference type="EMBL" id="AZA09828.1"/>
    </source>
</evidence>
<comment type="cofactor">
    <cofactor evidence="8">
        <name>Zn(2+)</name>
        <dbReference type="ChEBI" id="CHEBI:29105"/>
    </cofactor>
    <text evidence="8">Binds 1 zinc ion per subunit.</text>
</comment>
<dbReference type="NCBIfam" id="TIGR00218">
    <property type="entry name" value="manA"/>
    <property type="match status" value="1"/>
</dbReference>
<accession>A0A3G6IYT6</accession>
<dbReference type="InterPro" id="IPR046457">
    <property type="entry name" value="PMI_typeI_cat"/>
</dbReference>
<dbReference type="InterPro" id="IPR001250">
    <property type="entry name" value="Man6P_Isoase-1"/>
</dbReference>
<evidence type="ECO:0000256" key="1">
    <source>
        <dbReference type="ARBA" id="ARBA00000757"/>
    </source>
</evidence>
<comment type="similarity">
    <text evidence="2">Belongs to the mannose-6-phosphate isomerase type 1 family.</text>
</comment>
<feature type="binding site" evidence="8">
    <location>
        <position position="260"/>
    </location>
    <ligand>
        <name>Zn(2+)</name>
        <dbReference type="ChEBI" id="CHEBI:29105"/>
    </ligand>
</feature>
<dbReference type="Gene3D" id="1.10.441.10">
    <property type="entry name" value="Phosphomannose Isomerase, domain 2"/>
    <property type="match status" value="1"/>
</dbReference>
<dbReference type="PANTHER" id="PTHR10309:SF0">
    <property type="entry name" value="MANNOSE-6-PHOSPHATE ISOMERASE"/>
    <property type="match status" value="1"/>
</dbReference>
<reference evidence="10 11" key="1">
    <citation type="submission" date="2018-11" db="EMBL/GenBank/DDBJ databases">
        <authorList>
            <person name="Kleinhagauer T."/>
            <person name="Glaeser S.P."/>
            <person name="Spergser J."/>
            <person name="Ruckert C."/>
            <person name="Kaempfer P."/>
            <person name="Busse H.-J."/>
        </authorList>
    </citation>
    <scope>NUCLEOTIDE SEQUENCE [LARGE SCALE GENOMIC DNA]</scope>
    <source>
        <strain evidence="10 11">812CH</strain>
    </source>
</reference>
<gene>
    <name evidence="10" type="primary">manA</name>
    <name evidence="10" type="ORF">CPPEL_08625</name>
</gene>
<feature type="binding site" evidence="8">
    <location>
        <position position="94"/>
    </location>
    <ligand>
        <name>Zn(2+)</name>
        <dbReference type="ChEBI" id="CHEBI:29105"/>
    </ligand>
</feature>
<keyword evidence="4 8" id="KW-0479">Metal-binding</keyword>
<evidence type="ECO:0000259" key="9">
    <source>
        <dbReference type="Pfam" id="PF20511"/>
    </source>
</evidence>
<feature type="binding site" evidence="8">
    <location>
        <position position="129"/>
    </location>
    <ligand>
        <name>Zn(2+)</name>
        <dbReference type="ChEBI" id="CHEBI:29105"/>
    </ligand>
</feature>
<protein>
    <recommendedName>
        <fullName evidence="3">mannose-6-phosphate isomerase</fullName>
        <ecNumber evidence="3">5.3.1.8</ecNumber>
    </recommendedName>
</protein>
<evidence type="ECO:0000256" key="7">
    <source>
        <dbReference type="PIRSR" id="PIRSR001480-1"/>
    </source>
</evidence>
<dbReference type="PIRSF" id="PIRSF001480">
    <property type="entry name" value="Mannose-6-phosphate_isomerase"/>
    <property type="match status" value="1"/>
</dbReference>
<sequence length="386" mass="42193">MKKLIPSTQAYSWGSRTLIQQMRGEQASTKPLAELWYGAHPAAPATADEISLDTLIASDPEAALGTTVAQRYESTLPFLLKLLAADQPLSLQAHPSLEQAREGFARENAQGIDIHAHERNYRDDNHKPELLVALSEFHAMAGFRPLDQTRELFAALECEELNHYASLIAEEGEEENDLRALFTTWITIPSAARAELIDAVVAAAQQARDHVPAWMQLVLDHVIDLQQRHPGDIGVLGALLLNHLRLEPGEAIYLDAGNLHAYISGLGVEIMANSDNVLRGGLTPKYVDIPELVHVLRFDTLADPVVEPIDGRYEVPSEEFALRSVHIDGAFTLEHAGPAIVLCTQGNLRAGELSLEPTEALWIDAQDAQVRLEGEGEVFIATVGGA</sequence>
<dbReference type="EMBL" id="CP033898">
    <property type="protein sequence ID" value="AZA09828.1"/>
    <property type="molecule type" value="Genomic_DNA"/>
</dbReference>
<evidence type="ECO:0000256" key="3">
    <source>
        <dbReference type="ARBA" id="ARBA00011956"/>
    </source>
</evidence>
<dbReference type="PANTHER" id="PTHR10309">
    <property type="entry name" value="MANNOSE-6-PHOSPHATE ISOMERASE"/>
    <property type="match status" value="1"/>
</dbReference>
<evidence type="ECO:0000256" key="5">
    <source>
        <dbReference type="ARBA" id="ARBA00022833"/>
    </source>
</evidence>
<proteinExistence type="inferred from homology"/>
<dbReference type="CDD" id="cd07011">
    <property type="entry name" value="cupin_PMI_type_I_N"/>
    <property type="match status" value="1"/>
</dbReference>
<dbReference type="GO" id="GO:0005829">
    <property type="term" value="C:cytosol"/>
    <property type="evidence" value="ECO:0007669"/>
    <property type="project" value="TreeGrafter"/>
</dbReference>
<feature type="binding site" evidence="8">
    <location>
        <position position="92"/>
    </location>
    <ligand>
        <name>Zn(2+)</name>
        <dbReference type="ChEBI" id="CHEBI:29105"/>
    </ligand>
</feature>
<evidence type="ECO:0000256" key="2">
    <source>
        <dbReference type="ARBA" id="ARBA00010772"/>
    </source>
</evidence>
<organism evidence="10 11">
    <name type="scientific">Corynebacterium pseudopelargi</name>
    <dbReference type="NCBI Taxonomy" id="2080757"/>
    <lineage>
        <taxon>Bacteria</taxon>
        <taxon>Bacillati</taxon>
        <taxon>Actinomycetota</taxon>
        <taxon>Actinomycetes</taxon>
        <taxon>Mycobacteriales</taxon>
        <taxon>Corynebacteriaceae</taxon>
        <taxon>Corynebacterium</taxon>
    </lineage>
</organism>
<dbReference type="Proteomes" id="UP000271426">
    <property type="component" value="Chromosome"/>
</dbReference>
<dbReference type="Gene3D" id="2.60.120.10">
    <property type="entry name" value="Jelly Rolls"/>
    <property type="match status" value="2"/>
</dbReference>
<keyword evidence="6 10" id="KW-0413">Isomerase</keyword>
<dbReference type="InterPro" id="IPR011051">
    <property type="entry name" value="RmlC_Cupin_sf"/>
</dbReference>
<dbReference type="GO" id="GO:0009298">
    <property type="term" value="P:GDP-mannose biosynthetic process"/>
    <property type="evidence" value="ECO:0007669"/>
    <property type="project" value="InterPro"/>
</dbReference>
<dbReference type="InterPro" id="IPR016305">
    <property type="entry name" value="Mannose-6-P_Isomerase"/>
</dbReference>
<comment type="catalytic activity">
    <reaction evidence="1">
        <text>D-mannose 6-phosphate = D-fructose 6-phosphate</text>
        <dbReference type="Rhea" id="RHEA:12356"/>
        <dbReference type="ChEBI" id="CHEBI:58735"/>
        <dbReference type="ChEBI" id="CHEBI:61527"/>
        <dbReference type="EC" id="5.3.1.8"/>
    </reaction>
</comment>
<dbReference type="AlphaFoldDB" id="A0A3G6IYT6"/>
<dbReference type="OrthoDB" id="9792649at2"/>
<evidence type="ECO:0000256" key="8">
    <source>
        <dbReference type="PIRSR" id="PIRSR001480-2"/>
    </source>
</evidence>
<dbReference type="EC" id="5.3.1.8" evidence="3"/>
<feature type="domain" description="Phosphomannose isomerase type I catalytic" evidence="9">
    <location>
        <begin position="2"/>
        <end position="146"/>
    </location>
</feature>
<keyword evidence="11" id="KW-1185">Reference proteome</keyword>
<dbReference type="RefSeq" id="WP_123960706.1">
    <property type="nucleotide sequence ID" value="NZ_CP033898.1"/>
</dbReference>